<feature type="domain" description="Ig-like" evidence="8">
    <location>
        <begin position="319"/>
        <end position="429"/>
    </location>
</feature>
<dbReference type="InterPro" id="IPR032675">
    <property type="entry name" value="LRR_dom_sf"/>
</dbReference>
<dbReference type="SMART" id="SM00408">
    <property type="entry name" value="IGc2"/>
    <property type="match status" value="1"/>
</dbReference>
<keyword evidence="5" id="KW-0325">Glycoprotein</keyword>
<evidence type="ECO:0000313" key="11">
    <source>
        <dbReference type="RefSeq" id="XP_025412662.1"/>
    </source>
</evidence>
<dbReference type="SMART" id="SM00369">
    <property type="entry name" value="LRR_TYP"/>
    <property type="match status" value="3"/>
</dbReference>
<dbReference type="InterPro" id="IPR050467">
    <property type="entry name" value="LRFN"/>
</dbReference>
<keyword evidence="2 7" id="KW-0732">Signal</keyword>
<feature type="chain" id="PRO_5044579426" evidence="7">
    <location>
        <begin position="20"/>
        <end position="492"/>
    </location>
</feature>
<dbReference type="PANTHER" id="PTHR45842:SF12">
    <property type="entry name" value="KEKKON 5, ISOFORM A"/>
    <property type="match status" value="1"/>
</dbReference>
<dbReference type="PROSITE" id="PS51450">
    <property type="entry name" value="LRR"/>
    <property type="match status" value="1"/>
</dbReference>
<name>A0A2S2RAG6_9HEMI</name>
<dbReference type="EMBL" id="GGMS01017844">
    <property type="protein sequence ID" value="MBY87047.1"/>
    <property type="molecule type" value="Transcribed_RNA"/>
</dbReference>
<organism evidence="9">
    <name type="scientific">Sipha flava</name>
    <name type="common">yellow sugarcane aphid</name>
    <dbReference type="NCBI Taxonomy" id="143950"/>
    <lineage>
        <taxon>Eukaryota</taxon>
        <taxon>Metazoa</taxon>
        <taxon>Ecdysozoa</taxon>
        <taxon>Arthropoda</taxon>
        <taxon>Hexapoda</taxon>
        <taxon>Insecta</taxon>
        <taxon>Pterygota</taxon>
        <taxon>Neoptera</taxon>
        <taxon>Paraneoptera</taxon>
        <taxon>Hemiptera</taxon>
        <taxon>Sternorrhyncha</taxon>
        <taxon>Aphidomorpha</taxon>
        <taxon>Aphidoidea</taxon>
        <taxon>Aphididae</taxon>
        <taxon>Sipha</taxon>
    </lineage>
</organism>
<dbReference type="InterPro" id="IPR001611">
    <property type="entry name" value="Leu-rich_rpt"/>
</dbReference>
<feature type="signal peptide" evidence="7">
    <location>
        <begin position="1"/>
        <end position="19"/>
    </location>
</feature>
<evidence type="ECO:0000256" key="6">
    <source>
        <dbReference type="SAM" id="Phobius"/>
    </source>
</evidence>
<dbReference type="RefSeq" id="XP_025412663.1">
    <property type="nucleotide sequence ID" value="XM_025556878.1"/>
</dbReference>
<evidence type="ECO:0000313" key="10">
    <source>
        <dbReference type="Proteomes" id="UP000694846"/>
    </source>
</evidence>
<evidence type="ECO:0000256" key="2">
    <source>
        <dbReference type="ARBA" id="ARBA00022729"/>
    </source>
</evidence>
<dbReference type="InterPro" id="IPR003591">
    <property type="entry name" value="Leu-rich_rpt_typical-subtyp"/>
</dbReference>
<evidence type="ECO:0000256" key="5">
    <source>
        <dbReference type="ARBA" id="ARBA00023180"/>
    </source>
</evidence>
<dbReference type="Pfam" id="PF13855">
    <property type="entry name" value="LRR_8"/>
    <property type="match status" value="1"/>
</dbReference>
<dbReference type="SUPFAM" id="SSF52058">
    <property type="entry name" value="L domain-like"/>
    <property type="match status" value="1"/>
</dbReference>
<dbReference type="PROSITE" id="PS50835">
    <property type="entry name" value="IG_LIKE"/>
    <property type="match status" value="1"/>
</dbReference>
<dbReference type="PANTHER" id="PTHR45842">
    <property type="entry name" value="SYNAPTIC ADHESION-LIKE MOLECULE SALM"/>
    <property type="match status" value="1"/>
</dbReference>
<evidence type="ECO:0000256" key="3">
    <source>
        <dbReference type="ARBA" id="ARBA00022737"/>
    </source>
</evidence>
<evidence type="ECO:0000256" key="4">
    <source>
        <dbReference type="ARBA" id="ARBA00023157"/>
    </source>
</evidence>
<accession>A0A2S2RAG6</accession>
<dbReference type="InterPro" id="IPR003598">
    <property type="entry name" value="Ig_sub2"/>
</dbReference>
<reference evidence="11 12" key="2">
    <citation type="submission" date="2025-04" db="UniProtKB">
        <authorList>
            <consortium name="RefSeq"/>
        </authorList>
    </citation>
    <scope>IDENTIFICATION</scope>
    <source>
        <tissue evidence="11 12">Whole body</tissue>
    </source>
</reference>
<reference evidence="9" key="1">
    <citation type="submission" date="2018-04" db="EMBL/GenBank/DDBJ databases">
        <title>Transcriptome assembly of Sipha flava.</title>
        <authorList>
            <person name="Scully E.D."/>
            <person name="Geib S.M."/>
            <person name="Palmer N.A."/>
            <person name="Koch K."/>
            <person name="Bradshaw J."/>
            <person name="Heng-Moss T."/>
            <person name="Sarath G."/>
        </authorList>
    </citation>
    <scope>NUCLEOTIDE SEQUENCE</scope>
</reference>
<feature type="transmembrane region" description="Helical" evidence="6">
    <location>
        <begin position="442"/>
        <end position="467"/>
    </location>
</feature>
<dbReference type="AlphaFoldDB" id="A0A2S2RAG6"/>
<evidence type="ECO:0000256" key="7">
    <source>
        <dbReference type="SAM" id="SignalP"/>
    </source>
</evidence>
<dbReference type="Pfam" id="PF13927">
    <property type="entry name" value="Ig_3"/>
    <property type="match status" value="1"/>
</dbReference>
<keyword evidence="6 9" id="KW-0812">Transmembrane</keyword>
<dbReference type="RefSeq" id="XP_025412662.1">
    <property type="nucleotide sequence ID" value="XM_025556877.1"/>
</dbReference>
<dbReference type="InterPro" id="IPR036179">
    <property type="entry name" value="Ig-like_dom_sf"/>
</dbReference>
<keyword evidence="4" id="KW-1015">Disulfide bond</keyword>
<protein>
    <submittedName>
        <fullName evidence="11 12">Leucine-rich repeat neuronal protein 1-like</fullName>
    </submittedName>
    <submittedName>
        <fullName evidence="9">Leucine-rich repeat transmembrane neuronal protein 1</fullName>
    </submittedName>
</protein>
<dbReference type="Gene3D" id="3.80.10.10">
    <property type="entry name" value="Ribonuclease Inhibitor"/>
    <property type="match status" value="2"/>
</dbReference>
<evidence type="ECO:0000259" key="8">
    <source>
        <dbReference type="PROSITE" id="PS50835"/>
    </source>
</evidence>
<dbReference type="InterPro" id="IPR007110">
    <property type="entry name" value="Ig-like_dom"/>
</dbReference>
<dbReference type="OrthoDB" id="1687175at2759"/>
<dbReference type="SUPFAM" id="SSF48726">
    <property type="entry name" value="Immunoglobulin"/>
    <property type="match status" value="1"/>
</dbReference>
<proteinExistence type="predicted"/>
<evidence type="ECO:0000313" key="9">
    <source>
        <dbReference type="EMBL" id="MBY87047.1"/>
    </source>
</evidence>
<keyword evidence="3" id="KW-0677">Repeat</keyword>
<evidence type="ECO:0000313" key="12">
    <source>
        <dbReference type="RefSeq" id="XP_025412663.1"/>
    </source>
</evidence>
<sequence>MHYYMIFIITVILHKLSNALDTTICTNDGTCECRNNNVSCTKYIQEAPFILPNNTTTIYFVDVPITAINNNTFVNGNLQSLTWVASKIMIIDALYNCNELQYLDLSQNNIQKLSDDTFKNCFKLEYVDLSYNQISILSDNLFSYTKMLETVKLEYNTFNIITQNIFKENINIKKLSIGNSNFFILAENAMSNLNKLEYLNIENSGIEYLNKSSFGDHNKNLHHILLNNCTNLKSIDNALIKSAPNIETIELKNCGSIYSLPPNIISLKNLKSLQLFDTEIQPKCHNGWFSQWYNNKNTIVIGYQGYLQFKENINNHDCPAKIYYFSDTNTLTLTKKGIINCMAYGNPRPAITWLVPGGLTFHENKEADVNIYNHPDVHNWDLKQIDNQPILISKNGSLHILRMLRNSIGNYTCYASNEHGNDSKIVEVHLDSGIFYNIKMNAIILGITSAMGFLILTILCCAFKLLLIRLNCIKKRSKPTEAEMETTEQNDV</sequence>
<dbReference type="Gene3D" id="2.60.40.10">
    <property type="entry name" value="Immunoglobulins"/>
    <property type="match status" value="1"/>
</dbReference>
<keyword evidence="10" id="KW-1185">Reference proteome</keyword>
<dbReference type="InterPro" id="IPR013783">
    <property type="entry name" value="Ig-like_fold"/>
</dbReference>
<dbReference type="Proteomes" id="UP000694846">
    <property type="component" value="Unplaced"/>
</dbReference>
<evidence type="ECO:0000256" key="1">
    <source>
        <dbReference type="ARBA" id="ARBA00022614"/>
    </source>
</evidence>
<keyword evidence="6" id="KW-1133">Transmembrane helix</keyword>
<keyword evidence="6" id="KW-0472">Membrane</keyword>
<keyword evidence="1" id="KW-0433">Leucine-rich repeat</keyword>
<gene>
    <name evidence="9" type="primary">LRRTM1</name>
    <name evidence="11 12" type="synonym">LOC112685105</name>
    <name evidence="9" type="ORF">g.164687</name>
</gene>